<sequence>MSLGILVDHKADRELHILIGFQDPSSNQALVKSWLTSLVEKKVISADALSQWEKSDVDGSVVNILSSIPELRNL</sequence>
<keyword evidence="1" id="KW-0648">Protein biosynthesis</keyword>
<evidence type="ECO:0000313" key="1">
    <source>
        <dbReference type="EMBL" id="CAX72654.1"/>
    </source>
</evidence>
<dbReference type="EMBL" id="FN316923">
    <property type="protein sequence ID" value="CAX72654.1"/>
    <property type="molecule type" value="mRNA"/>
</dbReference>
<name>C1LD76_SCHJA</name>
<reference evidence="1" key="1">
    <citation type="journal article" date="2009" name="Nature">
        <title>The Schistosoma japonicum genome reveals features of host-parasite interplay.</title>
        <authorList>
            <person name="Liu F."/>
            <person name="Zhou Y."/>
            <person name="Wang Z.Q."/>
            <person name="Lu G."/>
            <person name="Zheng H."/>
            <person name="Brindley P.J."/>
            <person name="McManus D.P."/>
            <person name="Blair D."/>
            <person name="Zhang Q.H."/>
            <person name="Zhong Y."/>
            <person name="Wang S."/>
            <person name="Han Z.G."/>
            <person name="Chen Z."/>
        </authorList>
    </citation>
    <scope>NUCLEOTIDE SEQUENCE</scope>
    <source>
        <strain evidence="1">Anhui</strain>
    </source>
</reference>
<protein>
    <submittedName>
        <fullName evidence="1">Putative eukaryotic translation initiation factor 4 gamma, 3</fullName>
    </submittedName>
</protein>
<proteinExistence type="evidence at transcript level"/>
<dbReference type="GO" id="GO:0003743">
    <property type="term" value="F:translation initiation factor activity"/>
    <property type="evidence" value="ECO:0007669"/>
    <property type="project" value="UniProtKB-KW"/>
</dbReference>
<accession>C1LD76</accession>
<reference evidence="1" key="2">
    <citation type="submission" date="2009-03" db="EMBL/GenBank/DDBJ databases">
        <authorList>
            <person name="Gang L."/>
        </authorList>
    </citation>
    <scope>NUCLEOTIDE SEQUENCE</scope>
    <source>
        <strain evidence="1">Anhui</strain>
    </source>
</reference>
<keyword evidence="1" id="KW-0396">Initiation factor</keyword>
<dbReference type="AlphaFoldDB" id="C1LD76"/>
<organism evidence="1">
    <name type="scientific">Schistosoma japonicum</name>
    <name type="common">Blood fluke</name>
    <dbReference type="NCBI Taxonomy" id="6182"/>
    <lineage>
        <taxon>Eukaryota</taxon>
        <taxon>Metazoa</taxon>
        <taxon>Spiralia</taxon>
        <taxon>Lophotrochozoa</taxon>
        <taxon>Platyhelminthes</taxon>
        <taxon>Trematoda</taxon>
        <taxon>Digenea</taxon>
        <taxon>Strigeidida</taxon>
        <taxon>Schistosomatoidea</taxon>
        <taxon>Schistosomatidae</taxon>
        <taxon>Schistosoma</taxon>
    </lineage>
</organism>